<dbReference type="GO" id="GO:0000433">
    <property type="term" value="P:carbon catabolite repression of transcription from RNA polymerase II promoter by glucose"/>
    <property type="evidence" value="ECO:0007669"/>
    <property type="project" value="TreeGrafter"/>
</dbReference>
<dbReference type="GO" id="GO:0005634">
    <property type="term" value="C:nucleus"/>
    <property type="evidence" value="ECO:0007669"/>
    <property type="project" value="UniProtKB-SubCell"/>
</dbReference>
<dbReference type="eggNOG" id="KOG1721">
    <property type="taxonomic scope" value="Eukaryota"/>
</dbReference>
<sequence length="391" mass="43192">MVKIQSPFPADNDQRPFRCELCQRGFHRLEHKKRHVRTHTGEKPHACTFPGCEKHFSRSDELKRHSRTHATGLQRKSRKPRAKSTKKTASKLSSPPRQLIGSSKGNSEEYDSTDSDGKNVTSPKSMTSNLQKLTEVAVTTQSSNPAPDERSYNITSSQPSIPIERNSSILSLYSSNQPYLSSSSLSSMAQAPVNTTSMPGVPFQQGSSNFSYRSNSSLGLSDMSSSASSVFSRSLRTPISEKESSYSINSVTKQKKTTKPLITALSSPQKLTRLQEHDQCCNIPISAALTSVPPRPISTSSSIVSLGSLLNNDASQEAGSLLYKQRNDSNLLYMDTYRAPTRTQGHATFHLSMGDEEDDTDHFSRSNSSEGKIMLPPIRNILENIQIFNEQ</sequence>
<proteinExistence type="predicted"/>
<keyword evidence="6" id="KW-0805">Transcription regulation</keyword>
<keyword evidence="4 9" id="KW-0863">Zinc-finger</keyword>
<feature type="compositionally biased region" description="Polar residues" evidence="10">
    <location>
        <begin position="152"/>
        <end position="161"/>
    </location>
</feature>
<dbReference type="AlphaFoldDB" id="H2B066"/>
<dbReference type="GO" id="GO:0000981">
    <property type="term" value="F:DNA-binding transcription factor activity, RNA polymerase II-specific"/>
    <property type="evidence" value="ECO:0007669"/>
    <property type="project" value="UniProtKB-ARBA"/>
</dbReference>
<evidence type="ECO:0000256" key="6">
    <source>
        <dbReference type="ARBA" id="ARBA00023015"/>
    </source>
</evidence>
<dbReference type="InParanoid" id="H2B066"/>
<evidence type="ECO:0000256" key="10">
    <source>
        <dbReference type="SAM" id="MobiDB-lite"/>
    </source>
</evidence>
<dbReference type="RefSeq" id="XP_003959151.1">
    <property type="nucleotide sequence ID" value="XM_003959102.1"/>
</dbReference>
<evidence type="ECO:0000256" key="2">
    <source>
        <dbReference type="ARBA" id="ARBA00022723"/>
    </source>
</evidence>
<dbReference type="PANTHER" id="PTHR47428:SF1">
    <property type="entry name" value="REGULATORY PROTEIN MIG1-RELATED"/>
    <property type="match status" value="1"/>
</dbReference>
<evidence type="ECO:0000256" key="9">
    <source>
        <dbReference type="PROSITE-ProRule" id="PRU00042"/>
    </source>
</evidence>
<feature type="compositionally biased region" description="Basic residues" evidence="10">
    <location>
        <begin position="75"/>
        <end position="89"/>
    </location>
</feature>
<evidence type="ECO:0000313" key="12">
    <source>
        <dbReference type="EMBL" id="CCF60016.1"/>
    </source>
</evidence>
<dbReference type="KEGG" id="kaf:KAFR_0I02370"/>
<evidence type="ECO:0000256" key="7">
    <source>
        <dbReference type="ARBA" id="ARBA00023163"/>
    </source>
</evidence>
<evidence type="ECO:0000256" key="5">
    <source>
        <dbReference type="ARBA" id="ARBA00022833"/>
    </source>
</evidence>
<accession>H2B066</accession>
<feature type="compositionally biased region" description="Basic and acidic residues" evidence="10">
    <location>
        <begin position="52"/>
        <end position="63"/>
    </location>
</feature>
<protein>
    <recommendedName>
        <fullName evidence="11">C2H2-type domain-containing protein</fullName>
    </recommendedName>
</protein>
<keyword evidence="7" id="KW-0804">Transcription</keyword>
<keyword evidence="8" id="KW-0539">Nucleus</keyword>
<dbReference type="PROSITE" id="PS50157">
    <property type="entry name" value="ZINC_FINGER_C2H2_2"/>
    <property type="match status" value="2"/>
</dbReference>
<evidence type="ECO:0000256" key="1">
    <source>
        <dbReference type="ARBA" id="ARBA00004123"/>
    </source>
</evidence>
<dbReference type="SUPFAM" id="SSF57667">
    <property type="entry name" value="beta-beta-alpha zinc fingers"/>
    <property type="match status" value="1"/>
</dbReference>
<dbReference type="PROSITE" id="PS00028">
    <property type="entry name" value="ZINC_FINGER_C2H2_1"/>
    <property type="match status" value="2"/>
</dbReference>
<dbReference type="InterPro" id="IPR036236">
    <property type="entry name" value="Znf_C2H2_sf"/>
</dbReference>
<dbReference type="Proteomes" id="UP000005220">
    <property type="component" value="Chromosome 9"/>
</dbReference>
<comment type="subcellular location">
    <subcellularLocation>
        <location evidence="1">Nucleus</location>
    </subcellularLocation>
</comment>
<gene>
    <name evidence="12" type="primary">KAFR0I02370</name>
    <name evidence="12" type="ORF">KAFR_0I02370</name>
</gene>
<dbReference type="STRING" id="1071382.H2B066"/>
<dbReference type="InterPro" id="IPR013087">
    <property type="entry name" value="Znf_C2H2_type"/>
</dbReference>
<dbReference type="GO" id="GO:0005737">
    <property type="term" value="C:cytoplasm"/>
    <property type="evidence" value="ECO:0007669"/>
    <property type="project" value="TreeGrafter"/>
</dbReference>
<organism evidence="12 13">
    <name type="scientific">Kazachstania africana (strain ATCC 22294 / BCRC 22015 / CBS 2517 / CECT 1963 / NBRC 1671 / NRRL Y-8276)</name>
    <name type="common">Yeast</name>
    <name type="synonym">Kluyveromyces africanus</name>
    <dbReference type="NCBI Taxonomy" id="1071382"/>
    <lineage>
        <taxon>Eukaryota</taxon>
        <taxon>Fungi</taxon>
        <taxon>Dikarya</taxon>
        <taxon>Ascomycota</taxon>
        <taxon>Saccharomycotina</taxon>
        <taxon>Saccharomycetes</taxon>
        <taxon>Saccharomycetales</taxon>
        <taxon>Saccharomycetaceae</taxon>
        <taxon>Kazachstania</taxon>
    </lineage>
</organism>
<keyword evidence="13" id="KW-1185">Reference proteome</keyword>
<keyword evidence="5" id="KW-0862">Zinc</keyword>
<dbReference type="Gene3D" id="3.30.160.60">
    <property type="entry name" value="Classic Zinc Finger"/>
    <property type="match status" value="2"/>
</dbReference>
<dbReference type="InterPro" id="IPR051007">
    <property type="entry name" value="creA/MIG_C2H2-ZnF"/>
</dbReference>
<name>H2B066_KAZAF</name>
<feature type="domain" description="C2H2-type" evidence="11">
    <location>
        <begin position="45"/>
        <end position="70"/>
    </location>
</feature>
<evidence type="ECO:0000256" key="8">
    <source>
        <dbReference type="ARBA" id="ARBA00023242"/>
    </source>
</evidence>
<evidence type="ECO:0000259" key="11">
    <source>
        <dbReference type="PROSITE" id="PS50157"/>
    </source>
</evidence>
<dbReference type="GO" id="GO:0008270">
    <property type="term" value="F:zinc ion binding"/>
    <property type="evidence" value="ECO:0007669"/>
    <property type="project" value="UniProtKB-KW"/>
</dbReference>
<dbReference type="PANTHER" id="PTHR47428">
    <property type="entry name" value="REGULATORY PROTEIN MIG1-RELATED"/>
    <property type="match status" value="1"/>
</dbReference>
<dbReference type="FunFam" id="3.30.160.60:FF:000125">
    <property type="entry name" value="Putative zinc finger protein 143"/>
    <property type="match status" value="1"/>
</dbReference>
<dbReference type="FunCoup" id="H2B066">
    <property type="interactions" value="1191"/>
</dbReference>
<dbReference type="HOGENOM" id="CLU_058878_0_0_1"/>
<evidence type="ECO:0000256" key="4">
    <source>
        <dbReference type="ARBA" id="ARBA00022771"/>
    </source>
</evidence>
<dbReference type="EMBL" id="HE650829">
    <property type="protein sequence ID" value="CCF60016.1"/>
    <property type="molecule type" value="Genomic_DNA"/>
</dbReference>
<dbReference type="GeneID" id="13883653"/>
<dbReference type="OrthoDB" id="654211at2759"/>
<evidence type="ECO:0000256" key="3">
    <source>
        <dbReference type="ARBA" id="ARBA00022737"/>
    </source>
</evidence>
<feature type="domain" description="C2H2-type" evidence="11">
    <location>
        <begin position="17"/>
        <end position="44"/>
    </location>
</feature>
<dbReference type="GO" id="GO:0000978">
    <property type="term" value="F:RNA polymerase II cis-regulatory region sequence-specific DNA binding"/>
    <property type="evidence" value="ECO:0007669"/>
    <property type="project" value="TreeGrafter"/>
</dbReference>
<feature type="compositionally biased region" description="Polar residues" evidence="10">
    <location>
        <begin position="118"/>
        <end position="145"/>
    </location>
</feature>
<dbReference type="SMART" id="SM00355">
    <property type="entry name" value="ZnF_C2H2"/>
    <property type="match status" value="2"/>
</dbReference>
<reference evidence="12 13" key="1">
    <citation type="journal article" date="2011" name="Proc. Natl. Acad. Sci. U.S.A.">
        <title>Evolutionary erosion of yeast sex chromosomes by mating-type switching accidents.</title>
        <authorList>
            <person name="Gordon J.L."/>
            <person name="Armisen D."/>
            <person name="Proux-Wera E."/>
            <person name="Oheigeartaigh S.S."/>
            <person name="Byrne K.P."/>
            <person name="Wolfe K.H."/>
        </authorList>
    </citation>
    <scope>NUCLEOTIDE SEQUENCE [LARGE SCALE GENOMIC DNA]</scope>
    <source>
        <strain evidence="13">ATCC 22294 / BCRC 22015 / CBS 2517 / CECT 1963 / NBRC 1671 / NRRL Y-8276</strain>
    </source>
</reference>
<keyword evidence="2" id="KW-0479">Metal-binding</keyword>
<evidence type="ECO:0000313" key="13">
    <source>
        <dbReference type="Proteomes" id="UP000005220"/>
    </source>
</evidence>
<feature type="region of interest" description="Disordered" evidence="10">
    <location>
        <begin position="33"/>
        <end position="161"/>
    </location>
</feature>
<keyword evidence="3" id="KW-0677">Repeat</keyword>